<evidence type="ECO:0000313" key="2">
    <source>
        <dbReference type="EMBL" id="OZM70044.1"/>
    </source>
</evidence>
<gene>
    <name evidence="2" type="ORF">CFN78_27310</name>
</gene>
<evidence type="ECO:0000256" key="1">
    <source>
        <dbReference type="SAM" id="MobiDB-lite"/>
    </source>
</evidence>
<dbReference type="GO" id="GO:0032259">
    <property type="term" value="P:methylation"/>
    <property type="evidence" value="ECO:0007669"/>
    <property type="project" value="UniProtKB-KW"/>
</dbReference>
<dbReference type="GO" id="GO:0008168">
    <property type="term" value="F:methyltransferase activity"/>
    <property type="evidence" value="ECO:0007669"/>
    <property type="project" value="UniProtKB-KW"/>
</dbReference>
<accession>A0A263CVA7</accession>
<comment type="caution">
    <text evidence="2">The sequence shown here is derived from an EMBL/GenBank/DDBJ whole genome shotgun (WGS) entry which is preliminary data.</text>
</comment>
<dbReference type="SUPFAM" id="SSF53335">
    <property type="entry name" value="S-adenosyl-L-methionine-dependent methyltransferases"/>
    <property type="match status" value="2"/>
</dbReference>
<sequence length="723" mass="76270">MPGGRAADATTAFVGALIAGATDRTALSDELHFAARAAAERPHLDHGAANLLRALDIPAETRVLQLGAGTGALTRYLGETVDAVDAVEPDAELAAIARRRVEGLPGVRILPAPPEGGYDLVVAAESVPDVLTSARPHLRPGGTLCLPIVPAESTVDAFRLGRHSVRAAVRAAGFSSATVLGCLPDPRLARLVLTEEIARVHPRLTAALAGEPGTDYWRGFVVLAVHGETGSPLWPSDRLATYFNTAERAAPWATMAEVLREGEGARVLRRPLLPGPPTVEGISVRECSDAVVDAPTIPDVLLDEPWRSGELLGRWRDLLAEQAPEVGPALWDLLPHNVLVDGTVLRPIDLEWEHAGAGIPEVTQRGLLVLAHYLTEANWTGAAEGSTMRELAAWLGVVAGIGPSFVDDALEREVHFATVGSCGRSAGTGELSAAIRQVWRQRLDARVTHRPAEAEDASDPVGRAMSVLDRTIAPDDDRFYGSISGYFEATEAALRMILRAVGAAELDTPARVLDLGCGHGPVLRALRAAFPDAELLAMEEDPAALRFSTETFGASASSDPADIGLAWCGRALCYADATGWDRVAARLAGALREDGLAVLAVPGRRAAELLAQGRIGHDLPVPAVRRALADYRARGFGHAAHPRLANRSLTLTSADEAVRRLLRGGVLRLAGYEEAGLGEQYDVLVLRRDAAGRVHGDLAHDDRAPGSSSGDGRAGDGGVDGEA</sequence>
<dbReference type="InParanoid" id="A0A263CVA7"/>
<organism evidence="2 3">
    <name type="scientific">Amycolatopsis antarctica</name>
    <dbReference type="NCBI Taxonomy" id="1854586"/>
    <lineage>
        <taxon>Bacteria</taxon>
        <taxon>Bacillati</taxon>
        <taxon>Actinomycetota</taxon>
        <taxon>Actinomycetes</taxon>
        <taxon>Pseudonocardiales</taxon>
        <taxon>Pseudonocardiaceae</taxon>
        <taxon>Amycolatopsis</taxon>
    </lineage>
</organism>
<keyword evidence="3" id="KW-1185">Reference proteome</keyword>
<dbReference type="Proteomes" id="UP000242444">
    <property type="component" value="Unassembled WGS sequence"/>
</dbReference>
<name>A0A263CVA7_9PSEU</name>
<dbReference type="Gene3D" id="3.40.50.150">
    <property type="entry name" value="Vaccinia Virus protein VP39"/>
    <property type="match status" value="2"/>
</dbReference>
<dbReference type="PANTHER" id="PTHR43861">
    <property type="entry name" value="TRANS-ACONITATE 2-METHYLTRANSFERASE-RELATED"/>
    <property type="match status" value="1"/>
</dbReference>
<dbReference type="AlphaFoldDB" id="A0A263CVA7"/>
<dbReference type="CDD" id="cd02440">
    <property type="entry name" value="AdoMet_MTases"/>
    <property type="match status" value="1"/>
</dbReference>
<evidence type="ECO:0000313" key="3">
    <source>
        <dbReference type="Proteomes" id="UP000242444"/>
    </source>
</evidence>
<dbReference type="EMBL" id="NKYE01000026">
    <property type="protein sequence ID" value="OZM70044.1"/>
    <property type="molecule type" value="Genomic_DNA"/>
</dbReference>
<dbReference type="OrthoDB" id="4577859at2"/>
<dbReference type="InterPro" id="IPR029063">
    <property type="entry name" value="SAM-dependent_MTases_sf"/>
</dbReference>
<reference evidence="2 3" key="1">
    <citation type="submission" date="2017-07" db="EMBL/GenBank/DDBJ databases">
        <title>Amycolatopsis antarcticus sp. nov., isolated from the surface of an Antarcticus brown macroalga.</title>
        <authorList>
            <person name="Wang J."/>
            <person name="Leiva S."/>
            <person name="Huang J."/>
            <person name="Huang Y."/>
        </authorList>
    </citation>
    <scope>NUCLEOTIDE SEQUENCE [LARGE SCALE GENOMIC DNA]</scope>
    <source>
        <strain evidence="2 3">AU-G6</strain>
    </source>
</reference>
<feature type="region of interest" description="Disordered" evidence="1">
    <location>
        <begin position="696"/>
        <end position="723"/>
    </location>
</feature>
<dbReference type="RefSeq" id="WP_094866067.1">
    <property type="nucleotide sequence ID" value="NZ_NKYE01000026.1"/>
</dbReference>
<proteinExistence type="predicted"/>
<dbReference type="Pfam" id="PF13489">
    <property type="entry name" value="Methyltransf_23"/>
    <property type="match status" value="1"/>
</dbReference>
<protein>
    <submittedName>
        <fullName evidence="2">Transcriptional regulator</fullName>
    </submittedName>
</protein>
<dbReference type="GO" id="GO:0003723">
    <property type="term" value="F:RNA binding"/>
    <property type="evidence" value="ECO:0007669"/>
    <property type="project" value="UniProtKB-KW"/>
</dbReference>